<dbReference type="GO" id="GO:0003824">
    <property type="term" value="F:catalytic activity"/>
    <property type="evidence" value="ECO:0007669"/>
    <property type="project" value="UniProtKB-ARBA"/>
</dbReference>
<keyword evidence="3" id="KW-0472">Membrane</keyword>
<evidence type="ECO:0000313" key="5">
    <source>
        <dbReference type="EMBL" id="EXJ16263.1"/>
    </source>
</evidence>
<dbReference type="InterPro" id="IPR052163">
    <property type="entry name" value="DGC-Regulatory_Protein"/>
</dbReference>
<dbReference type="Pfam" id="PF00990">
    <property type="entry name" value="GGDEF"/>
    <property type="match status" value="1"/>
</dbReference>
<dbReference type="InterPro" id="IPR029787">
    <property type="entry name" value="Nucleotide_cyclase"/>
</dbReference>
<evidence type="ECO:0000256" key="2">
    <source>
        <dbReference type="SAM" id="MobiDB-lite"/>
    </source>
</evidence>
<dbReference type="AlphaFoldDB" id="W9V9J0"/>
<dbReference type="Gene3D" id="3.30.70.270">
    <property type="match status" value="1"/>
</dbReference>
<protein>
    <submittedName>
        <fullName evidence="5">Diguanylate cyclase</fullName>
    </submittedName>
</protein>
<feature type="transmembrane region" description="Helical" evidence="3">
    <location>
        <begin position="143"/>
        <end position="160"/>
    </location>
</feature>
<reference evidence="5 6" key="1">
    <citation type="submission" date="2012-11" db="EMBL/GenBank/DDBJ databases">
        <title>Genome assembly of Thiorhodococcus sp. AK35.</title>
        <authorList>
            <person name="Nupur N."/>
            <person name="Khatri I."/>
            <person name="Subramanian S."/>
            <person name="Pinnaka A."/>
        </authorList>
    </citation>
    <scope>NUCLEOTIDE SEQUENCE [LARGE SCALE GENOMIC DNA]</scope>
    <source>
        <strain evidence="5 6">AK35</strain>
    </source>
</reference>
<keyword evidence="3" id="KW-0812">Transmembrane</keyword>
<feature type="region of interest" description="Disordered" evidence="2">
    <location>
        <begin position="1"/>
        <end position="28"/>
    </location>
</feature>
<dbReference type="OrthoDB" id="5623169at2"/>
<feature type="transmembrane region" description="Helical" evidence="3">
    <location>
        <begin position="190"/>
        <end position="215"/>
    </location>
</feature>
<dbReference type="InterPro" id="IPR043128">
    <property type="entry name" value="Rev_trsase/Diguanyl_cyclase"/>
</dbReference>
<evidence type="ECO:0000256" key="3">
    <source>
        <dbReference type="SAM" id="Phobius"/>
    </source>
</evidence>
<dbReference type="SUPFAM" id="SSF55073">
    <property type="entry name" value="Nucleotide cyclase"/>
    <property type="match status" value="1"/>
</dbReference>
<feature type="compositionally biased region" description="Polar residues" evidence="2">
    <location>
        <begin position="1"/>
        <end position="10"/>
    </location>
</feature>
<evidence type="ECO:0000313" key="6">
    <source>
        <dbReference type="Proteomes" id="UP000019460"/>
    </source>
</evidence>
<keyword evidence="3" id="KW-1133">Transmembrane helix</keyword>
<proteinExistence type="predicted"/>
<dbReference type="EMBL" id="AONC01000013">
    <property type="protein sequence ID" value="EXJ16263.1"/>
    <property type="molecule type" value="Genomic_DNA"/>
</dbReference>
<sequence length="443" mass="48414">MPSQPIQSTPGGAVPSPETVRGVHRGGADHRALNERIRAERISLVFGNTGPALLGNILVALLAMVVLLPLVPTATALGWLFVLLAIAAVRWRLKRSYDRYASDRHPPPDVWIRRVFVVLTVNGVWWGVFGILLLSYADRFQAGFAPFIIGGMIAAAVATLGSLRSAYLGFTLPMAAILVGTLIRQGDPDALLMAGFSIAFEITMIGTVWQVSAIVSRNIELRIQNESLVGSLTLTNCELAEVNQDLAREIEDRKRAEARSEFLASHDTLTGLPNRRTQKDRFARAAARAAREGGAVAVLFLDLDSFKQVNDTLGHSAGDRLLCVVADRLRDCLRRMDSVCRHGGDEFLVLIGDAQDREKVGVVADRIIQSVRMPVDLEGERVQVGCSIGISLYPDDGDDFELLVGCADQALYRAKRRGGIGYRFFLPDLDLCDASNLRVKRVS</sequence>
<dbReference type="STRING" id="1249627.D779_0405"/>
<feature type="transmembrane region" description="Helical" evidence="3">
    <location>
        <begin position="45"/>
        <end position="70"/>
    </location>
</feature>
<comment type="cofactor">
    <cofactor evidence="1">
        <name>Mg(2+)</name>
        <dbReference type="ChEBI" id="CHEBI:18420"/>
    </cofactor>
</comment>
<evidence type="ECO:0000256" key="1">
    <source>
        <dbReference type="ARBA" id="ARBA00001946"/>
    </source>
</evidence>
<dbReference type="NCBIfam" id="TIGR00254">
    <property type="entry name" value="GGDEF"/>
    <property type="match status" value="1"/>
</dbReference>
<dbReference type="PANTHER" id="PTHR46663:SF2">
    <property type="entry name" value="GGDEF DOMAIN-CONTAINING PROTEIN"/>
    <property type="match status" value="1"/>
</dbReference>
<feature type="transmembrane region" description="Helical" evidence="3">
    <location>
        <begin position="76"/>
        <end position="93"/>
    </location>
</feature>
<dbReference type="SMART" id="SM00267">
    <property type="entry name" value="GGDEF"/>
    <property type="match status" value="1"/>
</dbReference>
<dbReference type="Proteomes" id="UP000019460">
    <property type="component" value="Unassembled WGS sequence"/>
</dbReference>
<gene>
    <name evidence="5" type="ORF">D779_0405</name>
</gene>
<dbReference type="RefSeq" id="WP_052347835.1">
    <property type="nucleotide sequence ID" value="NZ_AONC01000013.1"/>
</dbReference>
<feature type="transmembrane region" description="Helical" evidence="3">
    <location>
        <begin position="114"/>
        <end position="137"/>
    </location>
</feature>
<feature type="transmembrane region" description="Helical" evidence="3">
    <location>
        <begin position="167"/>
        <end position="184"/>
    </location>
</feature>
<evidence type="ECO:0000259" key="4">
    <source>
        <dbReference type="PROSITE" id="PS50887"/>
    </source>
</evidence>
<dbReference type="PROSITE" id="PS50887">
    <property type="entry name" value="GGDEF"/>
    <property type="match status" value="1"/>
</dbReference>
<accession>W9V9J0</accession>
<name>W9V9J0_9GAMM</name>
<organism evidence="5 6">
    <name type="scientific">Imhoffiella purpurea</name>
    <dbReference type="NCBI Taxonomy" id="1249627"/>
    <lineage>
        <taxon>Bacteria</taxon>
        <taxon>Pseudomonadati</taxon>
        <taxon>Pseudomonadota</taxon>
        <taxon>Gammaproteobacteria</taxon>
        <taxon>Chromatiales</taxon>
        <taxon>Chromatiaceae</taxon>
        <taxon>Imhoffiella</taxon>
    </lineage>
</organism>
<comment type="caution">
    <text evidence="5">The sequence shown here is derived from an EMBL/GenBank/DDBJ whole genome shotgun (WGS) entry which is preliminary data.</text>
</comment>
<dbReference type="eggNOG" id="COG5001">
    <property type="taxonomic scope" value="Bacteria"/>
</dbReference>
<dbReference type="CDD" id="cd01949">
    <property type="entry name" value="GGDEF"/>
    <property type="match status" value="1"/>
</dbReference>
<keyword evidence="6" id="KW-1185">Reference proteome</keyword>
<dbReference type="InterPro" id="IPR000160">
    <property type="entry name" value="GGDEF_dom"/>
</dbReference>
<feature type="domain" description="GGDEF" evidence="4">
    <location>
        <begin position="294"/>
        <end position="427"/>
    </location>
</feature>
<dbReference type="FunFam" id="3.30.70.270:FF:000001">
    <property type="entry name" value="Diguanylate cyclase domain protein"/>
    <property type="match status" value="1"/>
</dbReference>
<dbReference type="PANTHER" id="PTHR46663">
    <property type="entry name" value="DIGUANYLATE CYCLASE DGCT-RELATED"/>
    <property type="match status" value="1"/>
</dbReference>